<dbReference type="AlphaFoldDB" id="Q21Z61"/>
<keyword evidence="2" id="KW-0645">Protease</keyword>
<dbReference type="InterPro" id="IPR034122">
    <property type="entry name" value="Retropepsin-like_bacterial"/>
</dbReference>
<evidence type="ECO:0000313" key="3">
    <source>
        <dbReference type="Proteomes" id="UP000008332"/>
    </source>
</evidence>
<keyword evidence="1" id="KW-1133">Transmembrane helix</keyword>
<dbReference type="GO" id="GO:0006508">
    <property type="term" value="P:proteolysis"/>
    <property type="evidence" value="ECO:0007669"/>
    <property type="project" value="UniProtKB-KW"/>
</dbReference>
<dbReference type="EMBL" id="CP000267">
    <property type="protein sequence ID" value="ABD68942.1"/>
    <property type="molecule type" value="Genomic_DNA"/>
</dbReference>
<accession>Q21Z61</accession>
<dbReference type="Gene3D" id="2.40.70.10">
    <property type="entry name" value="Acid Proteases"/>
    <property type="match status" value="1"/>
</dbReference>
<gene>
    <name evidence="2" type="ordered locus">Rfer_1207</name>
</gene>
<keyword evidence="1" id="KW-0472">Membrane</keyword>
<feature type="transmembrane region" description="Helical" evidence="1">
    <location>
        <begin position="12"/>
        <end position="31"/>
    </location>
</feature>
<dbReference type="Proteomes" id="UP000008332">
    <property type="component" value="Chromosome"/>
</dbReference>
<dbReference type="KEGG" id="rfr:Rfer_1207"/>
<dbReference type="InterPro" id="IPR011969">
    <property type="entry name" value="Clan_AA_Asp_peptidase_C"/>
</dbReference>
<dbReference type="SUPFAM" id="SSF50630">
    <property type="entry name" value="Acid proteases"/>
    <property type="match status" value="1"/>
</dbReference>
<keyword evidence="1" id="KW-0812">Transmembrane</keyword>
<protein>
    <submittedName>
        <fullName evidence="2">Aspartyl protease-like</fullName>
    </submittedName>
</protein>
<dbReference type="GO" id="GO:0004190">
    <property type="term" value="F:aspartic-type endopeptidase activity"/>
    <property type="evidence" value="ECO:0007669"/>
    <property type="project" value="InterPro"/>
</dbReference>
<dbReference type="InterPro" id="IPR001969">
    <property type="entry name" value="Aspartic_peptidase_AS"/>
</dbReference>
<organism evidence="2 3">
    <name type="scientific">Albidiferax ferrireducens (strain ATCC BAA-621 / DSM 15236 / T118)</name>
    <name type="common">Rhodoferax ferrireducens</name>
    <dbReference type="NCBI Taxonomy" id="338969"/>
    <lineage>
        <taxon>Bacteria</taxon>
        <taxon>Pseudomonadati</taxon>
        <taxon>Pseudomonadota</taxon>
        <taxon>Betaproteobacteria</taxon>
        <taxon>Burkholderiales</taxon>
        <taxon>Comamonadaceae</taxon>
        <taxon>Rhodoferax</taxon>
    </lineage>
</organism>
<name>Q21Z61_ALBFT</name>
<proteinExistence type="predicted"/>
<evidence type="ECO:0000256" key="1">
    <source>
        <dbReference type="SAM" id="Phobius"/>
    </source>
</evidence>
<dbReference type="InterPro" id="IPR021109">
    <property type="entry name" value="Peptidase_aspartic_dom_sf"/>
</dbReference>
<evidence type="ECO:0000313" key="2">
    <source>
        <dbReference type="EMBL" id="ABD68942.1"/>
    </source>
</evidence>
<dbReference type="NCBIfam" id="TIGR02281">
    <property type="entry name" value="clan_AA_DTGA"/>
    <property type="match status" value="1"/>
</dbReference>
<dbReference type="PROSITE" id="PS00141">
    <property type="entry name" value="ASP_PROTEASE"/>
    <property type="match status" value="1"/>
</dbReference>
<keyword evidence="3" id="KW-1185">Reference proteome</keyword>
<reference evidence="3" key="1">
    <citation type="submission" date="2006-02" db="EMBL/GenBank/DDBJ databases">
        <title>Complete sequence of chromosome of Rhodoferax ferrireducens DSM 15236.</title>
        <authorList>
            <person name="Copeland A."/>
            <person name="Lucas S."/>
            <person name="Lapidus A."/>
            <person name="Barry K."/>
            <person name="Detter J.C."/>
            <person name="Glavina del Rio T."/>
            <person name="Hammon N."/>
            <person name="Israni S."/>
            <person name="Pitluck S."/>
            <person name="Brettin T."/>
            <person name="Bruce D."/>
            <person name="Han C."/>
            <person name="Tapia R."/>
            <person name="Gilna P."/>
            <person name="Kiss H."/>
            <person name="Schmutz J."/>
            <person name="Larimer F."/>
            <person name="Land M."/>
            <person name="Kyrpides N."/>
            <person name="Ivanova N."/>
            <person name="Richardson P."/>
        </authorList>
    </citation>
    <scope>NUCLEOTIDE SEQUENCE [LARGE SCALE GENOMIC DNA]</scope>
    <source>
        <strain evidence="3">ATCC BAA-621 / DSM 15236 / T118</strain>
    </source>
</reference>
<dbReference type="eggNOG" id="COG3577">
    <property type="taxonomic scope" value="Bacteria"/>
</dbReference>
<keyword evidence="2" id="KW-0378">Hydrolase</keyword>
<dbReference type="Pfam" id="PF13975">
    <property type="entry name" value="gag-asp_proteas"/>
    <property type="match status" value="1"/>
</dbReference>
<dbReference type="HOGENOM" id="CLU_099411_1_0_4"/>
<sequence length="165" mass="17772">MTSKAASPTKTGLIPMMIFWFAVMGLLYVLMTHYLKPKQAQVLANGDLVINRSQDGHFYTAGIINGKEVKFMVDTGASLVSVSEKFAQKAFILGGVPTTFKTANGDRRGRVVEGVGVSVGPVNVTNVKVGVGLSLGNEDEALLGQSFLSKFDISMNKNQMVLRSR</sequence>
<dbReference type="CDD" id="cd05483">
    <property type="entry name" value="retropepsin_like_bacteria"/>
    <property type="match status" value="1"/>
</dbReference>
<dbReference type="STRING" id="338969.Rfer_1207"/>